<reference evidence="2" key="1">
    <citation type="submission" date="2022-11" db="EMBL/GenBank/DDBJ databases">
        <authorList>
            <person name="Petersen C."/>
        </authorList>
    </citation>
    <scope>NUCLEOTIDE SEQUENCE</scope>
    <source>
        <strain evidence="2">IBT 30069</strain>
    </source>
</reference>
<dbReference type="OrthoDB" id="2590867at2759"/>
<reference evidence="2" key="2">
    <citation type="journal article" date="2023" name="IMA Fungus">
        <title>Comparative genomic study of the Penicillium genus elucidates a diverse pangenome and 15 lateral gene transfer events.</title>
        <authorList>
            <person name="Petersen C."/>
            <person name="Sorensen T."/>
            <person name="Nielsen M.R."/>
            <person name="Sondergaard T.E."/>
            <person name="Sorensen J.L."/>
            <person name="Fitzpatrick D.A."/>
            <person name="Frisvad J.C."/>
            <person name="Nielsen K.L."/>
        </authorList>
    </citation>
    <scope>NUCLEOTIDE SEQUENCE</scope>
    <source>
        <strain evidence="2">IBT 30069</strain>
    </source>
</reference>
<dbReference type="EMBL" id="JAPQKH010000001">
    <property type="protein sequence ID" value="KAJ5117041.1"/>
    <property type="molecule type" value="Genomic_DNA"/>
</dbReference>
<feature type="compositionally biased region" description="Basic and acidic residues" evidence="1">
    <location>
        <begin position="75"/>
        <end position="84"/>
    </location>
</feature>
<feature type="region of interest" description="Disordered" evidence="1">
    <location>
        <begin position="250"/>
        <end position="309"/>
    </location>
</feature>
<evidence type="ECO:0000313" key="3">
    <source>
        <dbReference type="Proteomes" id="UP001149165"/>
    </source>
</evidence>
<feature type="compositionally biased region" description="Basic and acidic residues" evidence="1">
    <location>
        <begin position="272"/>
        <end position="284"/>
    </location>
</feature>
<feature type="compositionally biased region" description="Polar residues" evidence="1">
    <location>
        <begin position="96"/>
        <end position="113"/>
    </location>
</feature>
<protein>
    <submittedName>
        <fullName evidence="2">Uncharacterized protein</fullName>
    </submittedName>
</protein>
<keyword evidence="3" id="KW-1185">Reference proteome</keyword>
<dbReference type="Proteomes" id="UP001149165">
    <property type="component" value="Unassembled WGS sequence"/>
</dbReference>
<accession>A0A9W9GDY0</accession>
<feature type="compositionally biased region" description="Polar residues" evidence="1">
    <location>
        <begin position="161"/>
        <end position="176"/>
    </location>
</feature>
<feature type="compositionally biased region" description="Polar residues" evidence="1">
    <location>
        <begin position="144"/>
        <end position="153"/>
    </location>
</feature>
<gene>
    <name evidence="2" type="ORF">N7456_001389</name>
</gene>
<sequence>MSNFVHKVKDAIADHDKPLAPSKRSPNPGHRETNPFTSSYDVNHNAPRINHEEDANPGPNRPDPLADSGLTGSKKQTEYKEYPRGARTGTHDCQPVSDTRNPTSPSGDVSSSGRFDDMNSDPHQSKPANELDSHVNSAPEKRFNQASSGMQRENTADGGIDTNNTFAQELPSSQGVDNHISSEESYSKSTEQHQSHHQPRQFGPDGNQATGQNQEDSFSSSTQENKSHKATSHIRPCTFGAMKNDQVFDNSVAHPKFSGDSAGGSSYNQNADARESKERKDTEFPQKAGTGANLPTGQQNTGGDQRVCY</sequence>
<feature type="compositionally biased region" description="Basic and acidic residues" evidence="1">
    <location>
        <begin position="129"/>
        <end position="143"/>
    </location>
</feature>
<evidence type="ECO:0000313" key="2">
    <source>
        <dbReference type="EMBL" id="KAJ5117041.1"/>
    </source>
</evidence>
<dbReference type="AlphaFoldDB" id="A0A9W9GDY0"/>
<organism evidence="2 3">
    <name type="scientific">Penicillium angulare</name>
    <dbReference type="NCBI Taxonomy" id="116970"/>
    <lineage>
        <taxon>Eukaryota</taxon>
        <taxon>Fungi</taxon>
        <taxon>Dikarya</taxon>
        <taxon>Ascomycota</taxon>
        <taxon>Pezizomycotina</taxon>
        <taxon>Eurotiomycetes</taxon>
        <taxon>Eurotiomycetidae</taxon>
        <taxon>Eurotiales</taxon>
        <taxon>Aspergillaceae</taxon>
        <taxon>Penicillium</taxon>
    </lineage>
</organism>
<feature type="compositionally biased region" description="Polar residues" evidence="1">
    <location>
        <begin position="207"/>
        <end position="224"/>
    </location>
</feature>
<proteinExistence type="predicted"/>
<feature type="compositionally biased region" description="Basic and acidic residues" evidence="1">
    <location>
        <begin position="180"/>
        <end position="194"/>
    </location>
</feature>
<name>A0A9W9GDY0_9EURO</name>
<evidence type="ECO:0000256" key="1">
    <source>
        <dbReference type="SAM" id="MobiDB-lite"/>
    </source>
</evidence>
<comment type="caution">
    <text evidence="2">The sequence shown here is derived from an EMBL/GenBank/DDBJ whole genome shotgun (WGS) entry which is preliminary data.</text>
</comment>
<feature type="region of interest" description="Disordered" evidence="1">
    <location>
        <begin position="1"/>
        <end position="238"/>
    </location>
</feature>
<feature type="compositionally biased region" description="Basic and acidic residues" evidence="1">
    <location>
        <begin position="7"/>
        <end position="18"/>
    </location>
</feature>
<feature type="compositionally biased region" description="Polar residues" evidence="1">
    <location>
        <begin position="293"/>
        <end position="303"/>
    </location>
</feature>